<accession>A0ABQ6ZDR5</accession>
<reference evidence="1 2" key="1">
    <citation type="submission" date="2017-10" db="EMBL/GenBank/DDBJ databases">
        <title>Whole genome sequencing of members of genus Pseudoxanthomonas.</title>
        <authorList>
            <person name="Kumar S."/>
            <person name="Bansal K."/>
            <person name="Kaur A."/>
            <person name="Patil P."/>
            <person name="Sharma S."/>
            <person name="Patil P.B."/>
        </authorList>
    </citation>
    <scope>NUCLEOTIDE SEQUENCE [LARGE SCALE GENOMIC DNA]</scope>
    <source>
        <strain evidence="1 2">DSM 17109</strain>
    </source>
</reference>
<comment type="caution">
    <text evidence="1">The sequence shown here is derived from an EMBL/GenBank/DDBJ whole genome shotgun (WGS) entry which is preliminary data.</text>
</comment>
<evidence type="ECO:0000313" key="1">
    <source>
        <dbReference type="EMBL" id="KAF1723482.1"/>
    </source>
</evidence>
<dbReference type="EMBL" id="PDWW01000027">
    <property type="protein sequence ID" value="KAF1723482.1"/>
    <property type="molecule type" value="Genomic_DNA"/>
</dbReference>
<proteinExistence type="predicted"/>
<evidence type="ECO:0000313" key="2">
    <source>
        <dbReference type="Proteomes" id="UP000781710"/>
    </source>
</evidence>
<sequence length="117" mass="13139">MAGSRELLDQGSLHCIHLRHRYTQAPEERAADLMPGHKRHLRKMDAAVVQSGDPQESFPQQSSRHIPIIGSVGTFCEWRQNGFYMTPENVRLVTLAKASGRESQTVVGQGDPVFRKD</sequence>
<organism evidence="1 2">
    <name type="scientific">Pseudoxanthomonas japonensis</name>
    <dbReference type="NCBI Taxonomy" id="69284"/>
    <lineage>
        <taxon>Bacteria</taxon>
        <taxon>Pseudomonadati</taxon>
        <taxon>Pseudomonadota</taxon>
        <taxon>Gammaproteobacteria</taxon>
        <taxon>Lysobacterales</taxon>
        <taxon>Lysobacteraceae</taxon>
        <taxon>Pseudoxanthomonas</taxon>
    </lineage>
</organism>
<name>A0ABQ6ZDR5_9GAMM</name>
<protein>
    <submittedName>
        <fullName evidence="1">Uncharacterized protein</fullName>
    </submittedName>
</protein>
<keyword evidence="2" id="KW-1185">Reference proteome</keyword>
<gene>
    <name evidence="1" type="ORF">CSC78_15710</name>
</gene>
<dbReference type="Proteomes" id="UP000781710">
    <property type="component" value="Unassembled WGS sequence"/>
</dbReference>